<evidence type="ECO:0000256" key="1">
    <source>
        <dbReference type="SAM" id="Phobius"/>
    </source>
</evidence>
<feature type="transmembrane region" description="Helical" evidence="1">
    <location>
        <begin position="85"/>
        <end position="107"/>
    </location>
</feature>
<reference evidence="2 3" key="1">
    <citation type="submission" date="2020-09" db="EMBL/GenBank/DDBJ databases">
        <title>De no assembly of potato wild relative species, Solanum commersonii.</title>
        <authorList>
            <person name="Cho K."/>
        </authorList>
    </citation>
    <scope>NUCLEOTIDE SEQUENCE [LARGE SCALE GENOMIC DNA]</scope>
    <source>
        <strain evidence="2">LZ3.2</strain>
        <tissue evidence="2">Leaf</tissue>
    </source>
</reference>
<dbReference type="AlphaFoldDB" id="A0A9J5XDZ1"/>
<gene>
    <name evidence="2" type="ORF">H5410_046265</name>
</gene>
<organism evidence="2 3">
    <name type="scientific">Solanum commersonii</name>
    <name type="common">Commerson's wild potato</name>
    <name type="synonym">Commerson's nightshade</name>
    <dbReference type="NCBI Taxonomy" id="4109"/>
    <lineage>
        <taxon>Eukaryota</taxon>
        <taxon>Viridiplantae</taxon>
        <taxon>Streptophyta</taxon>
        <taxon>Embryophyta</taxon>
        <taxon>Tracheophyta</taxon>
        <taxon>Spermatophyta</taxon>
        <taxon>Magnoliopsida</taxon>
        <taxon>eudicotyledons</taxon>
        <taxon>Gunneridae</taxon>
        <taxon>Pentapetalae</taxon>
        <taxon>asterids</taxon>
        <taxon>lamiids</taxon>
        <taxon>Solanales</taxon>
        <taxon>Solanaceae</taxon>
        <taxon>Solanoideae</taxon>
        <taxon>Solaneae</taxon>
        <taxon>Solanum</taxon>
    </lineage>
</organism>
<dbReference type="EMBL" id="JACXVP010000009">
    <property type="protein sequence ID" value="KAG5585831.1"/>
    <property type="molecule type" value="Genomic_DNA"/>
</dbReference>
<dbReference type="Proteomes" id="UP000824120">
    <property type="component" value="Chromosome 9"/>
</dbReference>
<accession>A0A9J5XDZ1</accession>
<keyword evidence="1" id="KW-0812">Transmembrane</keyword>
<keyword evidence="1" id="KW-1133">Transmembrane helix</keyword>
<keyword evidence="3" id="KW-1185">Reference proteome</keyword>
<evidence type="ECO:0000313" key="2">
    <source>
        <dbReference type="EMBL" id="KAG5585831.1"/>
    </source>
</evidence>
<evidence type="ECO:0000313" key="3">
    <source>
        <dbReference type="Proteomes" id="UP000824120"/>
    </source>
</evidence>
<protein>
    <submittedName>
        <fullName evidence="2">Uncharacterized protein</fullName>
    </submittedName>
</protein>
<proteinExistence type="predicted"/>
<sequence>MDVVPLNAKKPPDQSKVNVRDEYDVDISEDDFDPNNLPTNDLDEDDEISELLIKAFSPNKDHESEKKLQQVTDKQGLSPRVCLPWIMLLAIPMENFGYFGPLIFLALY</sequence>
<keyword evidence="1" id="KW-0472">Membrane</keyword>
<comment type="caution">
    <text evidence="2">The sequence shown here is derived from an EMBL/GenBank/DDBJ whole genome shotgun (WGS) entry which is preliminary data.</text>
</comment>
<name>A0A9J5XDZ1_SOLCO</name>